<dbReference type="OrthoDB" id="428734at2759"/>
<dbReference type="InterPro" id="IPR005135">
    <property type="entry name" value="Endo/exonuclease/phosphatase"/>
</dbReference>
<organism evidence="27 28">
    <name type="scientific">Ascobolus immersus RN42</name>
    <dbReference type="NCBI Taxonomy" id="1160509"/>
    <lineage>
        <taxon>Eukaryota</taxon>
        <taxon>Fungi</taxon>
        <taxon>Dikarya</taxon>
        <taxon>Ascomycota</taxon>
        <taxon>Pezizomycotina</taxon>
        <taxon>Pezizomycetes</taxon>
        <taxon>Pezizales</taxon>
        <taxon>Ascobolaceae</taxon>
        <taxon>Ascobolus</taxon>
    </lineage>
</organism>
<dbReference type="SMART" id="SM00369">
    <property type="entry name" value="LRR_TYP"/>
    <property type="match status" value="3"/>
</dbReference>
<reference evidence="27 28" key="1">
    <citation type="journal article" date="2018" name="Nat. Ecol. Evol.">
        <title>Pezizomycetes genomes reveal the molecular basis of ectomycorrhizal truffle lifestyle.</title>
        <authorList>
            <person name="Murat C."/>
            <person name="Payen T."/>
            <person name="Noel B."/>
            <person name="Kuo A."/>
            <person name="Morin E."/>
            <person name="Chen J."/>
            <person name="Kohler A."/>
            <person name="Krizsan K."/>
            <person name="Balestrini R."/>
            <person name="Da Silva C."/>
            <person name="Montanini B."/>
            <person name="Hainaut M."/>
            <person name="Levati E."/>
            <person name="Barry K.W."/>
            <person name="Belfiori B."/>
            <person name="Cichocki N."/>
            <person name="Clum A."/>
            <person name="Dockter R.B."/>
            <person name="Fauchery L."/>
            <person name="Guy J."/>
            <person name="Iotti M."/>
            <person name="Le Tacon F."/>
            <person name="Lindquist E.A."/>
            <person name="Lipzen A."/>
            <person name="Malagnac F."/>
            <person name="Mello A."/>
            <person name="Molinier V."/>
            <person name="Miyauchi S."/>
            <person name="Poulain J."/>
            <person name="Riccioni C."/>
            <person name="Rubini A."/>
            <person name="Sitrit Y."/>
            <person name="Splivallo R."/>
            <person name="Traeger S."/>
            <person name="Wang M."/>
            <person name="Zifcakova L."/>
            <person name="Wipf D."/>
            <person name="Zambonelli A."/>
            <person name="Paolocci F."/>
            <person name="Nowrousian M."/>
            <person name="Ottonello S."/>
            <person name="Baldrian P."/>
            <person name="Spatafora J.W."/>
            <person name="Henrissat B."/>
            <person name="Nagy L.G."/>
            <person name="Aury J.M."/>
            <person name="Wincker P."/>
            <person name="Grigoriev I.V."/>
            <person name="Bonfante P."/>
            <person name="Martin F.M."/>
        </authorList>
    </citation>
    <scope>NUCLEOTIDE SEQUENCE [LARGE SCALE GENOMIC DNA]</scope>
    <source>
        <strain evidence="27 28">RN42</strain>
    </source>
</reference>
<protein>
    <recommendedName>
        <fullName evidence="19">CCR4-Not complex 3'-5'-exoribonuclease subunit Ccr4</fullName>
        <ecNumber evidence="6">3.1.13.4</ecNumber>
    </recommendedName>
    <alternativeName>
        <fullName evidence="20">Carbon catabolite repressor protein 4</fullName>
    </alternativeName>
    <alternativeName>
        <fullName evidence="21">Cytoplasmic deadenylase</fullName>
    </alternativeName>
    <alternativeName>
        <fullName evidence="22">Glucose-repressible alcohol dehydrogenase transcriptional effector</fullName>
    </alternativeName>
</protein>
<dbReference type="AlphaFoldDB" id="A0A3N4IY93"/>
<keyword evidence="13" id="KW-0269">Exonuclease</keyword>
<dbReference type="GO" id="GO:0003723">
    <property type="term" value="F:RNA binding"/>
    <property type="evidence" value="ECO:0007669"/>
    <property type="project" value="UniProtKB-KW"/>
</dbReference>
<feature type="domain" description="Endonuclease/exonuclease/phosphatase" evidence="25">
    <location>
        <begin position="308"/>
        <end position="629"/>
    </location>
</feature>
<name>A0A3N4IY93_ASCIM</name>
<feature type="compositionally biased region" description="Low complexity" evidence="24">
    <location>
        <begin position="1"/>
        <end position="10"/>
    </location>
</feature>
<dbReference type="InterPro" id="IPR003591">
    <property type="entry name" value="Leu-rich_rpt_typical-subtyp"/>
</dbReference>
<keyword evidence="15" id="KW-0694">RNA-binding</keyword>
<evidence type="ECO:0000256" key="21">
    <source>
        <dbReference type="ARBA" id="ARBA00031469"/>
    </source>
</evidence>
<dbReference type="PANTHER" id="PTHR12121">
    <property type="entry name" value="CARBON CATABOLITE REPRESSOR PROTEIN 4"/>
    <property type="match status" value="1"/>
</dbReference>
<dbReference type="InterPro" id="IPR036691">
    <property type="entry name" value="Endo/exonu/phosph_ase_sf"/>
</dbReference>
<feature type="compositionally biased region" description="Low complexity" evidence="24">
    <location>
        <begin position="52"/>
        <end position="66"/>
    </location>
</feature>
<comment type="cofactor">
    <cofactor evidence="2">
        <name>Mg(2+)</name>
        <dbReference type="ChEBI" id="CHEBI:18420"/>
    </cofactor>
</comment>
<keyword evidence="12" id="KW-0378">Hydrolase</keyword>
<evidence type="ECO:0000256" key="24">
    <source>
        <dbReference type="SAM" id="MobiDB-lite"/>
    </source>
</evidence>
<keyword evidence="17" id="KW-0804">Transcription</keyword>
<dbReference type="GO" id="GO:0046872">
    <property type="term" value="F:metal ion binding"/>
    <property type="evidence" value="ECO:0007669"/>
    <property type="project" value="UniProtKB-KW"/>
</dbReference>
<evidence type="ECO:0000256" key="22">
    <source>
        <dbReference type="ARBA" id="ARBA00033317"/>
    </source>
</evidence>
<dbReference type="SUPFAM" id="SSF56219">
    <property type="entry name" value="DNase I-like"/>
    <property type="match status" value="1"/>
</dbReference>
<keyword evidence="16" id="KW-0805">Transcription regulation</keyword>
<evidence type="ECO:0000256" key="12">
    <source>
        <dbReference type="ARBA" id="ARBA00022801"/>
    </source>
</evidence>
<evidence type="ECO:0000256" key="1">
    <source>
        <dbReference type="ARBA" id="ARBA00001663"/>
    </source>
</evidence>
<dbReference type="InterPro" id="IPR001611">
    <property type="entry name" value="Leu-rich_rpt"/>
</dbReference>
<keyword evidence="28" id="KW-1185">Reference proteome</keyword>
<evidence type="ECO:0000313" key="27">
    <source>
        <dbReference type="EMBL" id="RPA86634.1"/>
    </source>
</evidence>
<evidence type="ECO:0000256" key="14">
    <source>
        <dbReference type="ARBA" id="ARBA00022842"/>
    </source>
</evidence>
<keyword evidence="8" id="KW-0433">Leucine-rich repeat</keyword>
<comment type="catalytic activity">
    <reaction evidence="1">
        <text>Exonucleolytic cleavage of poly(A) to 5'-AMP.</text>
        <dbReference type="EC" id="3.1.13.4"/>
    </reaction>
</comment>
<accession>A0A3N4IY93</accession>
<evidence type="ECO:0000256" key="5">
    <source>
        <dbReference type="ARBA" id="ARBA00010774"/>
    </source>
</evidence>
<feature type="compositionally biased region" description="Basic residues" evidence="24">
    <location>
        <begin position="11"/>
        <end position="28"/>
    </location>
</feature>
<evidence type="ECO:0000256" key="10">
    <source>
        <dbReference type="ARBA" id="ARBA00022723"/>
    </source>
</evidence>
<evidence type="ECO:0000256" key="7">
    <source>
        <dbReference type="ARBA" id="ARBA00022490"/>
    </source>
</evidence>
<dbReference type="InterPro" id="IPR055414">
    <property type="entry name" value="LRR_R13L4/SHOC2-like"/>
</dbReference>
<dbReference type="PANTHER" id="PTHR12121:SF100">
    <property type="entry name" value="POLY(A)-SPECIFIC RIBONUCLEASE"/>
    <property type="match status" value="1"/>
</dbReference>
<keyword evidence="14" id="KW-0460">Magnesium</keyword>
<dbReference type="CDD" id="cd09097">
    <property type="entry name" value="Deadenylase_CCR4"/>
    <property type="match status" value="1"/>
</dbReference>
<evidence type="ECO:0000256" key="17">
    <source>
        <dbReference type="ARBA" id="ARBA00023163"/>
    </source>
</evidence>
<evidence type="ECO:0000256" key="4">
    <source>
        <dbReference type="ARBA" id="ARBA00004496"/>
    </source>
</evidence>
<evidence type="ECO:0000256" key="19">
    <source>
        <dbReference type="ARBA" id="ARBA00023475"/>
    </source>
</evidence>
<evidence type="ECO:0000256" key="3">
    <source>
        <dbReference type="ARBA" id="ARBA00004123"/>
    </source>
</evidence>
<evidence type="ECO:0000256" key="2">
    <source>
        <dbReference type="ARBA" id="ARBA00001946"/>
    </source>
</evidence>
<proteinExistence type="inferred from homology"/>
<keyword evidence="9" id="KW-0540">Nuclease</keyword>
<dbReference type="GO" id="GO:0005737">
    <property type="term" value="C:cytoplasm"/>
    <property type="evidence" value="ECO:0007669"/>
    <property type="project" value="UniProtKB-SubCell"/>
</dbReference>
<comment type="function">
    <text evidence="23">Acts as a catalytic component of the CCR4-NOT core complex, which in the nucleus seems to be a general transcription factor, and in the cytoplasm the major mRNA deadenylase involved in mRNA turnover. Ccr4 has 3'-5' RNase activity with a strong preference for polyadenylated substrates and also low exonuclease activity towards single-stranded DNA.</text>
</comment>
<evidence type="ECO:0000256" key="15">
    <source>
        <dbReference type="ARBA" id="ARBA00022884"/>
    </source>
</evidence>
<dbReference type="Proteomes" id="UP000275078">
    <property type="component" value="Unassembled WGS sequence"/>
</dbReference>
<feature type="compositionally biased region" description="Polar residues" evidence="24">
    <location>
        <begin position="37"/>
        <end position="47"/>
    </location>
</feature>
<feature type="region of interest" description="Disordered" evidence="24">
    <location>
        <begin position="1"/>
        <end position="76"/>
    </location>
</feature>
<evidence type="ECO:0000256" key="20">
    <source>
        <dbReference type="ARBA" id="ARBA00030493"/>
    </source>
</evidence>
<evidence type="ECO:0000256" key="16">
    <source>
        <dbReference type="ARBA" id="ARBA00023015"/>
    </source>
</evidence>
<evidence type="ECO:0000259" key="25">
    <source>
        <dbReference type="Pfam" id="PF03372"/>
    </source>
</evidence>
<keyword evidence="18" id="KW-0539">Nucleus</keyword>
<dbReference type="GO" id="GO:0004535">
    <property type="term" value="F:poly(A)-specific ribonuclease activity"/>
    <property type="evidence" value="ECO:0007669"/>
    <property type="project" value="UniProtKB-EC"/>
</dbReference>
<dbReference type="PROSITE" id="PS51450">
    <property type="entry name" value="LRR"/>
    <property type="match status" value="1"/>
</dbReference>
<dbReference type="EC" id="3.1.13.4" evidence="6"/>
<dbReference type="InterPro" id="IPR032675">
    <property type="entry name" value="LRR_dom_sf"/>
</dbReference>
<gene>
    <name evidence="27" type="ORF">BJ508DRAFT_204111</name>
</gene>
<dbReference type="Pfam" id="PF03372">
    <property type="entry name" value="Exo_endo_phos"/>
    <property type="match status" value="1"/>
</dbReference>
<feature type="domain" description="Disease resistance R13L4/SHOC-2-like LRR" evidence="26">
    <location>
        <begin position="175"/>
        <end position="246"/>
    </location>
</feature>
<evidence type="ECO:0000259" key="26">
    <source>
        <dbReference type="Pfam" id="PF23598"/>
    </source>
</evidence>
<dbReference type="GO" id="GO:0005634">
    <property type="term" value="C:nucleus"/>
    <property type="evidence" value="ECO:0007669"/>
    <property type="project" value="UniProtKB-SubCell"/>
</dbReference>
<evidence type="ECO:0000313" key="28">
    <source>
        <dbReference type="Proteomes" id="UP000275078"/>
    </source>
</evidence>
<evidence type="ECO:0000256" key="6">
    <source>
        <dbReference type="ARBA" id="ARBA00012161"/>
    </source>
</evidence>
<sequence>MSFQQQQQQHPHAHQHHQHHQHQQHQSHHGGLEHSLNHASQTPQNAGAHQHAYSSGVSASQYSVSQGGNGTPQPTYTPYWQEQLELAKKIRLMATPHQCSRNAAALSRRDIGNPDGNPADKMALRVDGHPSEKKEEHRNEAGQVVRQDWTGMDMSGQGLRVLAPAIFQYTFLDSLWLNHNQLVRLPAEIGRLKNLTFLDVSGNQLSELPPEIGMLSKLEELYIVDNHITTLPFEMGALWKLKMLAIDGNPLEDKYKSTVMSGGTKALILDLRENAPEPPTPPARPWIVPATTQESNPDDPNELSLLCYNILCDSYATEKMFGYSPKRHREWEYRKELILGEIIDRDADVVCLQEIDQLGFYEVFCPKLAYKGYKGVFWPKTRASTMSMPERNSVDGCATFYKSAKYTMVQKEVIDFRAIALKHEGMKKQADVFDRVMPRDNVAVATFLENKMTGARLLVTNVHVFWNPDYRDVKVIQVAMLLEELKKLADAFAEKNVETTANRDNTPHLKYDNGLQIPLIICGDFNSTADSGVYELLDRGALTHDHDDLNGRKYGDFTAEGISHPFQLKSAYSPKDLSFTNYTPGFMGMIDYIWYSTNLLETISLLGDVDRKYMDRIPGFPNAHFPSDHIALMAKFKLKPRKEPVVKPPPPNFGNGNRK</sequence>
<evidence type="ECO:0000256" key="11">
    <source>
        <dbReference type="ARBA" id="ARBA00022737"/>
    </source>
</evidence>
<dbReference type="Pfam" id="PF23598">
    <property type="entry name" value="LRR_14"/>
    <property type="match status" value="1"/>
</dbReference>
<comment type="subcellular location">
    <subcellularLocation>
        <location evidence="4">Cytoplasm</location>
    </subcellularLocation>
    <subcellularLocation>
        <location evidence="3">Nucleus</location>
    </subcellularLocation>
</comment>
<dbReference type="Gene3D" id="3.80.10.10">
    <property type="entry name" value="Ribonuclease Inhibitor"/>
    <property type="match status" value="1"/>
</dbReference>
<comment type="similarity">
    <text evidence="5">Belongs to the CCR4/nocturin family.</text>
</comment>
<dbReference type="FunFam" id="3.60.10.10:FF:000037">
    <property type="entry name" value="Glucose-repressible alcohol dehydrogenase transcriptional effector"/>
    <property type="match status" value="1"/>
</dbReference>
<evidence type="ECO:0000256" key="18">
    <source>
        <dbReference type="ARBA" id="ARBA00023242"/>
    </source>
</evidence>
<dbReference type="EMBL" id="ML119649">
    <property type="protein sequence ID" value="RPA86634.1"/>
    <property type="molecule type" value="Genomic_DNA"/>
</dbReference>
<keyword evidence="10" id="KW-0479">Metal-binding</keyword>
<evidence type="ECO:0000256" key="8">
    <source>
        <dbReference type="ARBA" id="ARBA00022614"/>
    </source>
</evidence>
<dbReference type="STRING" id="1160509.A0A3N4IY93"/>
<evidence type="ECO:0000256" key="23">
    <source>
        <dbReference type="ARBA" id="ARBA00045495"/>
    </source>
</evidence>
<evidence type="ECO:0000256" key="13">
    <source>
        <dbReference type="ARBA" id="ARBA00022839"/>
    </source>
</evidence>
<dbReference type="SUPFAM" id="SSF52058">
    <property type="entry name" value="L domain-like"/>
    <property type="match status" value="1"/>
</dbReference>
<dbReference type="Gene3D" id="3.60.10.10">
    <property type="entry name" value="Endonuclease/exonuclease/phosphatase"/>
    <property type="match status" value="1"/>
</dbReference>
<keyword evidence="7" id="KW-0963">Cytoplasm</keyword>
<keyword evidence="11" id="KW-0677">Repeat</keyword>
<dbReference type="InterPro" id="IPR050410">
    <property type="entry name" value="CCR4/nocturin_mRNA_transcr"/>
</dbReference>
<evidence type="ECO:0000256" key="9">
    <source>
        <dbReference type="ARBA" id="ARBA00022722"/>
    </source>
</evidence>